<dbReference type="InterPro" id="IPR001584">
    <property type="entry name" value="Integrase_cat-core"/>
</dbReference>
<dbReference type="AlphaFoldDB" id="A0A0M4QQW0"/>
<evidence type="ECO:0000256" key="1">
    <source>
        <dbReference type="SAM" id="MobiDB-lite"/>
    </source>
</evidence>
<dbReference type="InterPro" id="IPR036397">
    <property type="entry name" value="RNaseH_sf"/>
</dbReference>
<dbReference type="PROSITE" id="PS50994">
    <property type="entry name" value="INTEGRASE"/>
    <property type="match status" value="1"/>
</dbReference>
<sequence length="571" mass="64749">MRIVAEREGISFRTVTRRLADYRAAGLAGLVDSSSTRKYISSIDPRWDQACLKVLSELVYESTPTKKAVLRRTQNLLDAQYGPGIVDIPSDSAASRRLDELAKGRQAFGQGKARRSIAERPQGMYGRLRAQYPGEYVLMDSTPLDVFALEEGTGRWVSVELTVAIDLFSRCIVGLRLAPISTDARDIADVLYQVVAPPEEDSEGFPYHGVLRNLVIGTGEDHAPLGAVPGTIVVDHGKAYLSDHVRGACLRIGINIQPATPHKPTDKPAVERFFRTLRQSFLEHLPGYKGPDVHSRGDNVENKAVYYVTELENMIRQWVTTVYHRSSHAGLCIPEVPGILLSPVEMFEAGLAKTGHLRLPASEDLVFDFLAVHWRSIQHYGVEIKGQRYDATVLNKYRNLKSKERGANAGKWPFFYDTHDVRYVYFKDPDEHRWHRLDWEHTPMLDAPFSQKAAEYAREVARRENRHVNPEQAVFELLEKWRSKEILSRSETNLSKRLSAKKHQGLQNKSKPDVDPALAEATAVDEGEVKPVTRASRKVRDEKAEERNSRVFDVFAEYYEDQPDRELEVFE</sequence>
<feature type="region of interest" description="Disordered" evidence="1">
    <location>
        <begin position="498"/>
        <end position="525"/>
    </location>
</feature>
<dbReference type="PANTHER" id="PTHR35004">
    <property type="entry name" value="TRANSPOSASE RV3428C-RELATED"/>
    <property type="match status" value="1"/>
</dbReference>
<dbReference type="GO" id="GO:0015074">
    <property type="term" value="P:DNA integration"/>
    <property type="evidence" value="ECO:0007669"/>
    <property type="project" value="InterPro"/>
</dbReference>
<dbReference type="Gene3D" id="3.30.420.10">
    <property type="entry name" value="Ribonuclease H-like superfamily/Ribonuclease H"/>
    <property type="match status" value="1"/>
</dbReference>
<dbReference type="KEGG" id="aaq:AOC05_15475"/>
<feature type="domain" description="Integrase catalytic" evidence="2">
    <location>
        <begin position="129"/>
        <end position="351"/>
    </location>
</feature>
<reference evidence="4" key="1">
    <citation type="submission" date="2015-09" db="EMBL/GenBank/DDBJ databases">
        <title>Complete genome of Arthrobacter alpinus strain R3.8.</title>
        <authorList>
            <person name="See-Too W.S."/>
            <person name="Chan K.G."/>
        </authorList>
    </citation>
    <scope>NUCLEOTIDE SEQUENCE [LARGE SCALE GENOMIC DNA]</scope>
    <source>
        <strain evidence="4">R3.8</strain>
    </source>
</reference>
<organism evidence="3 4">
    <name type="scientific">Arthrobacter alpinus</name>
    <dbReference type="NCBI Taxonomy" id="656366"/>
    <lineage>
        <taxon>Bacteria</taxon>
        <taxon>Bacillati</taxon>
        <taxon>Actinomycetota</taxon>
        <taxon>Actinomycetes</taxon>
        <taxon>Micrococcales</taxon>
        <taxon>Micrococcaceae</taxon>
        <taxon>Arthrobacter</taxon>
    </lineage>
</organism>
<dbReference type="GO" id="GO:0003676">
    <property type="term" value="F:nucleic acid binding"/>
    <property type="evidence" value="ECO:0007669"/>
    <property type="project" value="InterPro"/>
</dbReference>
<evidence type="ECO:0000259" key="2">
    <source>
        <dbReference type="PROSITE" id="PS50994"/>
    </source>
</evidence>
<dbReference type="EMBL" id="CP012677">
    <property type="protein sequence ID" value="ALE94310.1"/>
    <property type="molecule type" value="Genomic_DNA"/>
</dbReference>
<dbReference type="PATRIC" id="fig|656366.3.peg.3350"/>
<dbReference type="SUPFAM" id="SSF53098">
    <property type="entry name" value="Ribonuclease H-like"/>
    <property type="match status" value="1"/>
</dbReference>
<evidence type="ECO:0000313" key="4">
    <source>
        <dbReference type="Proteomes" id="UP000062833"/>
    </source>
</evidence>
<dbReference type="PANTHER" id="PTHR35004:SF6">
    <property type="entry name" value="TRANSPOSASE"/>
    <property type="match status" value="1"/>
</dbReference>
<keyword evidence="4" id="KW-1185">Reference proteome</keyword>
<gene>
    <name evidence="3" type="ORF">AOC05_15475</name>
</gene>
<proteinExistence type="predicted"/>
<accession>A0A0M4QQW0</accession>
<dbReference type="InterPro" id="IPR012337">
    <property type="entry name" value="RNaseH-like_sf"/>
</dbReference>
<name>A0A0M4QQW0_9MICC</name>
<dbReference type="Proteomes" id="UP000062833">
    <property type="component" value="Chromosome"/>
</dbReference>
<protein>
    <recommendedName>
        <fullName evidence="2">Integrase catalytic domain-containing protein</fullName>
    </recommendedName>
</protein>
<evidence type="ECO:0000313" key="3">
    <source>
        <dbReference type="EMBL" id="ALE94310.1"/>
    </source>
</evidence>